<name>A0A4Y2THM8_ARAVE</name>
<dbReference type="AlphaFoldDB" id="A0A4Y2THM8"/>
<organism evidence="1 2">
    <name type="scientific">Araneus ventricosus</name>
    <name type="common">Orbweaver spider</name>
    <name type="synonym">Epeira ventricosa</name>
    <dbReference type="NCBI Taxonomy" id="182803"/>
    <lineage>
        <taxon>Eukaryota</taxon>
        <taxon>Metazoa</taxon>
        <taxon>Ecdysozoa</taxon>
        <taxon>Arthropoda</taxon>
        <taxon>Chelicerata</taxon>
        <taxon>Arachnida</taxon>
        <taxon>Araneae</taxon>
        <taxon>Araneomorphae</taxon>
        <taxon>Entelegynae</taxon>
        <taxon>Araneoidea</taxon>
        <taxon>Araneidae</taxon>
        <taxon>Araneus</taxon>
    </lineage>
</organism>
<comment type="caution">
    <text evidence="1">The sequence shown here is derived from an EMBL/GenBank/DDBJ whole genome shotgun (WGS) entry which is preliminary data.</text>
</comment>
<reference evidence="1 2" key="1">
    <citation type="journal article" date="2019" name="Sci. Rep.">
        <title>Orb-weaving spider Araneus ventricosus genome elucidates the spidroin gene catalogue.</title>
        <authorList>
            <person name="Kono N."/>
            <person name="Nakamura H."/>
            <person name="Ohtoshi R."/>
            <person name="Moran D.A.P."/>
            <person name="Shinohara A."/>
            <person name="Yoshida Y."/>
            <person name="Fujiwara M."/>
            <person name="Mori M."/>
            <person name="Tomita M."/>
            <person name="Arakawa K."/>
        </authorList>
    </citation>
    <scope>NUCLEOTIDE SEQUENCE [LARGE SCALE GENOMIC DNA]</scope>
</reference>
<dbReference type="Proteomes" id="UP000499080">
    <property type="component" value="Unassembled WGS sequence"/>
</dbReference>
<evidence type="ECO:0000313" key="2">
    <source>
        <dbReference type="Proteomes" id="UP000499080"/>
    </source>
</evidence>
<keyword evidence="2" id="KW-1185">Reference proteome</keyword>
<sequence length="25" mass="2743">MYAGLLHAKSNVVDETFSRLYGAEA</sequence>
<proteinExistence type="predicted"/>
<gene>
    <name evidence="1" type="ORF">AVEN_39323_1</name>
</gene>
<protein>
    <submittedName>
        <fullName evidence="1">Uncharacterized protein</fullName>
    </submittedName>
</protein>
<accession>A0A4Y2THM8</accession>
<evidence type="ECO:0000313" key="1">
    <source>
        <dbReference type="EMBL" id="GBN98956.1"/>
    </source>
</evidence>
<feature type="non-terminal residue" evidence="1">
    <location>
        <position position="25"/>
    </location>
</feature>
<dbReference type="EMBL" id="BGPR01028036">
    <property type="protein sequence ID" value="GBN98956.1"/>
    <property type="molecule type" value="Genomic_DNA"/>
</dbReference>